<feature type="compositionally biased region" description="Low complexity" evidence="1">
    <location>
        <begin position="435"/>
        <end position="450"/>
    </location>
</feature>
<feature type="compositionally biased region" description="Polar residues" evidence="1">
    <location>
        <begin position="412"/>
        <end position="430"/>
    </location>
</feature>
<accession>A0A0J0XCA5</accession>
<feature type="compositionally biased region" description="Pro residues" evidence="1">
    <location>
        <begin position="44"/>
        <end position="61"/>
    </location>
</feature>
<dbReference type="EMBL" id="KQ087287">
    <property type="protein sequence ID" value="KLT38713.1"/>
    <property type="molecule type" value="Genomic_DNA"/>
</dbReference>
<reference evidence="2 3" key="1">
    <citation type="submission" date="2015-03" db="EMBL/GenBank/DDBJ databases">
        <title>Genomics and transcriptomics of the oil-accumulating basidiomycete yeast T. oleaginosus allow insights into substrate utilization and the diverse evolutionary trajectories of mating systems in fungi.</title>
        <authorList>
            <consortium name="DOE Joint Genome Institute"/>
            <person name="Kourist R."/>
            <person name="Kracht O."/>
            <person name="Bracharz F."/>
            <person name="Lipzen A."/>
            <person name="Nolan M."/>
            <person name="Ohm R."/>
            <person name="Grigoriev I."/>
            <person name="Sun S."/>
            <person name="Heitman J."/>
            <person name="Bruck T."/>
            <person name="Nowrousian M."/>
        </authorList>
    </citation>
    <scope>NUCLEOTIDE SEQUENCE [LARGE SCALE GENOMIC DNA]</scope>
    <source>
        <strain evidence="2 3">IBC0246</strain>
    </source>
</reference>
<feature type="region of interest" description="Disordered" evidence="1">
    <location>
        <begin position="388"/>
        <end position="477"/>
    </location>
</feature>
<protein>
    <submittedName>
        <fullName evidence="2">Uncharacterized protein</fullName>
    </submittedName>
</protein>
<sequence length="477" mass="51859">MINITGVLKKGAQPLPSPPLDDPHIETVPTPLAPPATAHALAMPPTPPPSSSSSTPPPTPPLQSALPRSIIAKPKGPWSNNRHAASLDDLLIPKKKKKKESVSFSPFVLFRVIERLPEWASSDDASKEHVGDNGRIDLHPLNYHAWPPSHIDVCKDPKFAHRRKEASDRRDEVRRLRDFKRAGLLKNAHYRGCKETRLNTRKNAIVTSIMVAFPGAEAYKHPHGFSDIFWADPDHDSLNWYHNHNDDGDAPTPRFYPVEDFFAASPRYLELAANANLVPFAPPPMSSSDDTDESEVEDFDAVLDALLQATTHPGASEHDYEPAPQSTSEVAEERSLFKTGKNSALTVANNSTSDEQPGKEAKLNRKATIFHRSKTRTQRLKRVIMARNVAPKLSGSSSSPVSPGPSRLSSSAITRPLSTASLVDSASASPDPTILASPSPLSPASPLLFSAPPPSPVEYSMDPPLLPASEPSWSTSA</sequence>
<dbReference type="RefSeq" id="XP_018275204.1">
    <property type="nucleotide sequence ID" value="XM_018424563.1"/>
</dbReference>
<organism evidence="2 3">
    <name type="scientific">Cutaneotrichosporon oleaginosum</name>
    <dbReference type="NCBI Taxonomy" id="879819"/>
    <lineage>
        <taxon>Eukaryota</taxon>
        <taxon>Fungi</taxon>
        <taxon>Dikarya</taxon>
        <taxon>Basidiomycota</taxon>
        <taxon>Agaricomycotina</taxon>
        <taxon>Tremellomycetes</taxon>
        <taxon>Trichosporonales</taxon>
        <taxon>Trichosporonaceae</taxon>
        <taxon>Cutaneotrichosporon</taxon>
    </lineage>
</organism>
<feature type="region of interest" description="Disordered" evidence="1">
    <location>
        <begin position="313"/>
        <end position="364"/>
    </location>
</feature>
<feature type="compositionally biased region" description="Low complexity" evidence="1">
    <location>
        <begin position="27"/>
        <end position="43"/>
    </location>
</feature>
<gene>
    <name evidence="2" type="ORF">CC85DRAFT_289258</name>
</gene>
<evidence type="ECO:0000313" key="2">
    <source>
        <dbReference type="EMBL" id="KLT38713.1"/>
    </source>
</evidence>
<evidence type="ECO:0000256" key="1">
    <source>
        <dbReference type="SAM" id="MobiDB-lite"/>
    </source>
</evidence>
<keyword evidence="3" id="KW-1185">Reference proteome</keyword>
<feature type="region of interest" description="Disordered" evidence="1">
    <location>
        <begin position="1"/>
        <end position="83"/>
    </location>
</feature>
<proteinExistence type="predicted"/>
<evidence type="ECO:0000313" key="3">
    <source>
        <dbReference type="Proteomes" id="UP000053611"/>
    </source>
</evidence>
<dbReference type="Proteomes" id="UP000053611">
    <property type="component" value="Unassembled WGS sequence"/>
</dbReference>
<feature type="compositionally biased region" description="Polar residues" evidence="1">
    <location>
        <begin position="340"/>
        <end position="355"/>
    </location>
</feature>
<dbReference type="GeneID" id="28985166"/>
<feature type="compositionally biased region" description="Low complexity" evidence="1">
    <location>
        <begin position="393"/>
        <end position="411"/>
    </location>
</feature>
<dbReference type="AlphaFoldDB" id="A0A0J0XCA5"/>
<name>A0A0J0XCA5_9TREE</name>